<gene>
    <name evidence="1" type="ORF">A1Q1_07028</name>
</gene>
<sequence>MLLQFPIDPPASARADQLEIIADSVYASSSTLDGRRFAQEFFTRRKQDAQRAASGRPVQKVSSLADVVKTQPKQASSDLGFKVVKKKGKKA</sequence>
<dbReference type="VEuPathDB" id="FungiDB:A1Q1_07028"/>
<protein>
    <submittedName>
        <fullName evidence="1">Cytoplasm protein</fullName>
    </submittedName>
</protein>
<comment type="caution">
    <text evidence="1">The sequence shown here is derived from an EMBL/GenBank/DDBJ whole genome shotgun (WGS) entry which is preliminary data.</text>
</comment>
<dbReference type="GeneID" id="25990540"/>
<proteinExistence type="predicted"/>
<reference evidence="1 2" key="1">
    <citation type="journal article" date="2012" name="Eukaryot. Cell">
        <title>Draft genome sequence of CBS 2479, the standard type strain of Trichosporon asahii.</title>
        <authorList>
            <person name="Yang R.Y."/>
            <person name="Li H.T."/>
            <person name="Zhu H."/>
            <person name="Zhou G.P."/>
            <person name="Wang M."/>
            <person name="Wang L."/>
        </authorList>
    </citation>
    <scope>NUCLEOTIDE SEQUENCE [LARGE SCALE GENOMIC DNA]</scope>
    <source>
        <strain evidence="2">ATCC 90039 / CBS 2479 / JCM 2466 / KCTC 7840 / NCYC 2677 / UAMH 7654</strain>
    </source>
</reference>
<name>J6F924_TRIAS</name>
<accession>J6F924</accession>
<dbReference type="HOGENOM" id="CLU_2428630_0_0_1"/>
<evidence type="ECO:0000313" key="2">
    <source>
        <dbReference type="Proteomes" id="UP000002748"/>
    </source>
</evidence>
<organism evidence="1 2">
    <name type="scientific">Trichosporon asahii var. asahii (strain ATCC 90039 / CBS 2479 / JCM 2466 / KCTC 7840 / NBRC 103889/ NCYC 2677 / UAMH 7654)</name>
    <name type="common">Yeast</name>
    <dbReference type="NCBI Taxonomy" id="1186058"/>
    <lineage>
        <taxon>Eukaryota</taxon>
        <taxon>Fungi</taxon>
        <taxon>Dikarya</taxon>
        <taxon>Basidiomycota</taxon>
        <taxon>Agaricomycotina</taxon>
        <taxon>Tremellomycetes</taxon>
        <taxon>Trichosporonales</taxon>
        <taxon>Trichosporonaceae</taxon>
        <taxon>Trichosporon</taxon>
    </lineage>
</organism>
<dbReference type="Proteomes" id="UP000002748">
    <property type="component" value="Unassembled WGS sequence"/>
</dbReference>
<dbReference type="KEGG" id="tasa:A1Q1_07028"/>
<dbReference type="AlphaFoldDB" id="J6F924"/>
<dbReference type="RefSeq" id="XP_014182752.1">
    <property type="nucleotide sequence ID" value="XM_014327277.1"/>
</dbReference>
<evidence type="ECO:0000313" key="1">
    <source>
        <dbReference type="EMBL" id="EJT51797.1"/>
    </source>
</evidence>
<dbReference type="OrthoDB" id="6415790at2759"/>
<dbReference type="EMBL" id="ALBS01000047">
    <property type="protein sequence ID" value="EJT51797.1"/>
    <property type="molecule type" value="Genomic_DNA"/>
</dbReference>